<evidence type="ECO:0000313" key="3">
    <source>
        <dbReference type="EMBL" id="KAG8445261.1"/>
    </source>
</evidence>
<sequence>MAPLADLPSQLVKDMDKHTPMHPLPEEIQKMPREETICKFCGVSYLILHEFKLLEEKIKAMEKELQFYQGSADREKQLQEDLRRLSQELEQNKTDSESRTKRLSATLLQLEKREDELQMLTNELKQYKEDVKASHSQQELLREKVAKQQSHLTKTSSLLRFLQSDQNQIKKYIKETFENFVAYNKEIYNQVQEMLKSYSSGRF</sequence>
<feature type="region of interest" description="Disordered" evidence="2">
    <location>
        <begin position="1"/>
        <end position="24"/>
    </location>
</feature>
<dbReference type="PANTHER" id="PTHR34251">
    <property type="entry name" value="LEUCINE-, GLUTAMATE- AND LYSINE-RICH PROTEIN 1"/>
    <property type="match status" value="1"/>
</dbReference>
<evidence type="ECO:0000256" key="1">
    <source>
        <dbReference type="SAM" id="Coils"/>
    </source>
</evidence>
<keyword evidence="1" id="KW-0175">Coiled coil</keyword>
<keyword evidence="4" id="KW-1185">Reference proteome</keyword>
<evidence type="ECO:0000313" key="4">
    <source>
        <dbReference type="Proteomes" id="UP000812440"/>
    </source>
</evidence>
<dbReference type="AlphaFoldDB" id="A0A8T2JRS6"/>
<feature type="compositionally biased region" description="Basic and acidic residues" evidence="2">
    <location>
        <begin position="13"/>
        <end position="24"/>
    </location>
</feature>
<proteinExistence type="predicted"/>
<dbReference type="Proteomes" id="UP000812440">
    <property type="component" value="Chromosome 5"/>
</dbReference>
<evidence type="ECO:0000256" key="2">
    <source>
        <dbReference type="SAM" id="MobiDB-lite"/>
    </source>
</evidence>
<comment type="caution">
    <text evidence="3">The sequence shown here is derived from an EMBL/GenBank/DDBJ whole genome shotgun (WGS) entry which is preliminary data.</text>
</comment>
<organism evidence="3 4">
    <name type="scientific">Hymenochirus boettgeri</name>
    <name type="common">Congo dwarf clawed frog</name>
    <dbReference type="NCBI Taxonomy" id="247094"/>
    <lineage>
        <taxon>Eukaryota</taxon>
        <taxon>Metazoa</taxon>
        <taxon>Chordata</taxon>
        <taxon>Craniata</taxon>
        <taxon>Vertebrata</taxon>
        <taxon>Euteleostomi</taxon>
        <taxon>Amphibia</taxon>
        <taxon>Batrachia</taxon>
        <taxon>Anura</taxon>
        <taxon>Pipoidea</taxon>
        <taxon>Pipidae</taxon>
        <taxon>Pipinae</taxon>
        <taxon>Hymenochirus</taxon>
    </lineage>
</organism>
<reference evidence="3" key="1">
    <citation type="thesis" date="2020" institute="ProQuest LLC" country="789 East Eisenhower Parkway, Ann Arbor, MI, USA">
        <title>Comparative Genomics and Chromosome Evolution.</title>
        <authorList>
            <person name="Mudd A.B."/>
        </authorList>
    </citation>
    <scope>NUCLEOTIDE SEQUENCE</scope>
    <source>
        <strain evidence="3">Female2</strain>
        <tissue evidence="3">Blood</tissue>
    </source>
</reference>
<protein>
    <submittedName>
        <fullName evidence="3">Uncharacterized protein</fullName>
    </submittedName>
</protein>
<gene>
    <name evidence="3" type="ORF">GDO86_010151</name>
</gene>
<dbReference type="PANTHER" id="PTHR34251:SF1">
    <property type="entry name" value="LEUCINE, GLUTAMATE AND LYSINE RICH 1"/>
    <property type="match status" value="1"/>
</dbReference>
<feature type="coiled-coil region" evidence="1">
    <location>
        <begin position="51"/>
        <end position="137"/>
    </location>
</feature>
<dbReference type="InterPro" id="IPR038799">
    <property type="entry name" value="LEKR1"/>
</dbReference>
<name>A0A8T2JRS6_9PIPI</name>
<dbReference type="EMBL" id="JAACNH010000004">
    <property type="protein sequence ID" value="KAG8445261.1"/>
    <property type="molecule type" value="Genomic_DNA"/>
</dbReference>
<accession>A0A8T2JRS6</accession>
<dbReference type="OrthoDB" id="10256467at2759"/>